<protein>
    <submittedName>
        <fullName evidence="1">Repeat, TIGR02543 family</fullName>
    </submittedName>
</protein>
<dbReference type="AlphaFoldDB" id="A0A087D6V6"/>
<gene>
    <name evidence="1" type="ORF">BISA_1854</name>
</gene>
<proteinExistence type="predicted"/>
<organism evidence="1 2">
    <name type="scientific">Bifidobacterium saguini DSM 23967</name>
    <dbReference type="NCBI Taxonomy" id="1437607"/>
    <lineage>
        <taxon>Bacteria</taxon>
        <taxon>Bacillati</taxon>
        <taxon>Actinomycetota</taxon>
        <taxon>Actinomycetes</taxon>
        <taxon>Bifidobacteriales</taxon>
        <taxon>Bifidobacteriaceae</taxon>
        <taxon>Bifidobacterium</taxon>
    </lineage>
</organism>
<dbReference type="EMBL" id="JGZN01000016">
    <property type="protein sequence ID" value="KFI91256.1"/>
    <property type="molecule type" value="Genomic_DNA"/>
</dbReference>
<evidence type="ECO:0000313" key="2">
    <source>
        <dbReference type="Proteomes" id="UP000029066"/>
    </source>
</evidence>
<reference evidence="1 2" key="1">
    <citation type="submission" date="2014-03" db="EMBL/GenBank/DDBJ databases">
        <title>Genomics of Bifidobacteria.</title>
        <authorList>
            <person name="Ventura M."/>
            <person name="Milani C."/>
            <person name="Lugli G.A."/>
        </authorList>
    </citation>
    <scope>NUCLEOTIDE SEQUENCE [LARGE SCALE GENOMIC DNA]</scope>
    <source>
        <strain evidence="1 2">DSM 23967</strain>
    </source>
</reference>
<sequence>MKHTETTPDAIRRGVALLTVVLTLIPLTACASAGTTGMSAQTPMNASTIANATLPDHIVNGDFEAYTWRQLTGGQQEPGLGNWTSIDPATGASYVSSNNNHWSWKVTDWDNNRFAWASTQVKGASAEQRAGAVELQKEDDTNNIYAEITAAQAGTAIYQDINTASDTPVVYRVRLDHASISRTWLDKMQVLVGKPGEEQAVPMTRTSSNGNGDQTGETSDVIATTVSNQPQGCHSDGVICSARNHKGQWETYEGQVTIPAGQQVTRFTFLNKSSSSNNSGNLVDNIVFEKAYPLNYDANGGTLTQTPGSK</sequence>
<name>A0A087D6V6_9BIFI</name>
<evidence type="ECO:0000313" key="1">
    <source>
        <dbReference type="EMBL" id="KFI91256.1"/>
    </source>
</evidence>
<dbReference type="STRING" id="1437607.BISA_1854"/>
<comment type="caution">
    <text evidence="1">The sequence shown here is derived from an EMBL/GenBank/DDBJ whole genome shotgun (WGS) entry which is preliminary data.</text>
</comment>
<accession>A0A087D6V6</accession>
<dbReference type="Proteomes" id="UP000029066">
    <property type="component" value="Unassembled WGS sequence"/>
</dbReference>